<dbReference type="OrthoDB" id="9801120at2"/>
<dbReference type="SUPFAM" id="SSF102114">
    <property type="entry name" value="Radical SAM enzymes"/>
    <property type="match status" value="1"/>
</dbReference>
<dbReference type="Pfam" id="PF04055">
    <property type="entry name" value="Radical_SAM"/>
    <property type="match status" value="1"/>
</dbReference>
<dbReference type="GO" id="GO:0003824">
    <property type="term" value="F:catalytic activity"/>
    <property type="evidence" value="ECO:0007669"/>
    <property type="project" value="InterPro"/>
</dbReference>
<sequence length="368" mass="42564">MGFFDVYSQYKNFNYEQFYEELTDSDILQIIHKDRPINKIEFLALLSPKAENHLELMAQRAHTLSLQHFGKTVLLYTPMYLSNYCTNKCTYCSFSIDNQINRKQLSTEEIEREAKAIASMGFKHLLILTGESKKDTPLSYVIQAVHILKKYFDSIGIEIFPLTIEEYQQLIEIGVDGLTVYQEVYNEEIYRNVHLAGRKRNYHFRLDAPERGCIAKMRNVNIGALLGLGEWRSEAFITGLHANYLQNNYPDVELSVSFPRIRPHVGVFEDIYEVTDQNLVQFMLALRIFLPRVGMTISTRERQGFRENLIPLGVTRMSAASSTEVGGHSIEDAGDGQFEIDDQRSVEQIRTAIFKKGYQPIFKDWVRI</sequence>
<evidence type="ECO:0000313" key="9">
    <source>
        <dbReference type="Proteomes" id="UP000070352"/>
    </source>
</evidence>
<dbReference type="SMART" id="SM00876">
    <property type="entry name" value="BATS"/>
    <property type="match status" value="1"/>
</dbReference>
<keyword evidence="3" id="KW-0949">S-adenosyl-L-methionine</keyword>
<evidence type="ECO:0000256" key="6">
    <source>
        <dbReference type="ARBA" id="ARBA00023014"/>
    </source>
</evidence>
<gene>
    <name evidence="8" type="ORF">U473_05395</name>
</gene>
<dbReference type="NCBIfam" id="TIGR02351">
    <property type="entry name" value="thiH"/>
    <property type="match status" value="1"/>
</dbReference>
<dbReference type="STRING" id="1413211.U473_05395"/>
<dbReference type="InterPro" id="IPR007197">
    <property type="entry name" value="rSAM"/>
</dbReference>
<organism evidence="8 9">
    <name type="scientific">Tepidibacillus decaturensis</name>
    <dbReference type="NCBI Taxonomy" id="1413211"/>
    <lineage>
        <taxon>Bacteria</taxon>
        <taxon>Bacillati</taxon>
        <taxon>Bacillota</taxon>
        <taxon>Bacilli</taxon>
        <taxon>Bacillales</taxon>
        <taxon>Bacillaceae</taxon>
        <taxon>Tepidibacillus</taxon>
    </lineage>
</organism>
<dbReference type="RefSeq" id="WP_068724107.1">
    <property type="nucleotide sequence ID" value="NZ_LSKU01000001.1"/>
</dbReference>
<dbReference type="AlphaFoldDB" id="A0A135L3I8"/>
<evidence type="ECO:0000256" key="3">
    <source>
        <dbReference type="ARBA" id="ARBA00022691"/>
    </source>
</evidence>
<name>A0A135L3I8_9BACI</name>
<dbReference type="Pfam" id="PF06968">
    <property type="entry name" value="BATS"/>
    <property type="match status" value="1"/>
</dbReference>
<dbReference type="GO" id="GO:0009228">
    <property type="term" value="P:thiamine biosynthetic process"/>
    <property type="evidence" value="ECO:0007669"/>
    <property type="project" value="InterPro"/>
</dbReference>
<dbReference type="InterPro" id="IPR058240">
    <property type="entry name" value="rSAM_sf"/>
</dbReference>
<evidence type="ECO:0000256" key="2">
    <source>
        <dbReference type="ARBA" id="ARBA00022485"/>
    </source>
</evidence>
<evidence type="ECO:0000313" key="8">
    <source>
        <dbReference type="EMBL" id="KXG43511.1"/>
    </source>
</evidence>
<dbReference type="InterPro" id="IPR013785">
    <property type="entry name" value="Aldolase_TIM"/>
</dbReference>
<dbReference type="EMBL" id="LSKU01000001">
    <property type="protein sequence ID" value="KXG43511.1"/>
    <property type="molecule type" value="Genomic_DNA"/>
</dbReference>
<evidence type="ECO:0000256" key="4">
    <source>
        <dbReference type="ARBA" id="ARBA00022723"/>
    </source>
</evidence>
<dbReference type="SFLD" id="SFLDG01081">
    <property type="entry name" value="cleavage_of_the_Ca-Cb_bond_in"/>
    <property type="match status" value="1"/>
</dbReference>
<dbReference type="SFLD" id="SFLDG01060">
    <property type="entry name" value="BATS_domain_containing"/>
    <property type="match status" value="1"/>
</dbReference>
<evidence type="ECO:0000256" key="5">
    <source>
        <dbReference type="ARBA" id="ARBA00023004"/>
    </source>
</evidence>
<dbReference type="PANTHER" id="PTHR43583:SF1">
    <property type="entry name" value="2-IMINOACETATE SYNTHASE"/>
    <property type="match status" value="1"/>
</dbReference>
<dbReference type="GO" id="GO:0051539">
    <property type="term" value="F:4 iron, 4 sulfur cluster binding"/>
    <property type="evidence" value="ECO:0007669"/>
    <property type="project" value="UniProtKB-KW"/>
</dbReference>
<evidence type="ECO:0000259" key="7">
    <source>
        <dbReference type="PROSITE" id="PS51918"/>
    </source>
</evidence>
<evidence type="ECO:0000256" key="1">
    <source>
        <dbReference type="ARBA" id="ARBA00001966"/>
    </source>
</evidence>
<keyword evidence="5" id="KW-0408">Iron</keyword>
<dbReference type="SFLD" id="SFLDF00301">
    <property type="entry name" value="2-iminoacetate_synthase_(ThiH)"/>
    <property type="match status" value="1"/>
</dbReference>
<dbReference type="InterPro" id="IPR012726">
    <property type="entry name" value="ThiH"/>
</dbReference>
<proteinExistence type="predicted"/>
<comment type="cofactor">
    <cofactor evidence="1">
        <name>[4Fe-4S] cluster</name>
        <dbReference type="ChEBI" id="CHEBI:49883"/>
    </cofactor>
</comment>
<comment type="caution">
    <text evidence="8">The sequence shown here is derived from an EMBL/GenBank/DDBJ whole genome shotgun (WGS) entry which is preliminary data.</text>
</comment>
<reference evidence="8 9" key="1">
    <citation type="submission" date="2016-02" db="EMBL/GenBank/DDBJ databases">
        <title>Draft Genome for Tepidibacillus decaturensis nov. sp. Strain Z9, an Anaerobic, Moderately Thermophilic and Heterotrophic Bacterium from Deep Subsurface of the Illinois Basin, USA.</title>
        <authorList>
            <person name="Dong Y."/>
            <person name="Chang J.Y."/>
            <person name="Sanford R."/>
            <person name="Fouke B.W."/>
        </authorList>
    </citation>
    <scope>NUCLEOTIDE SEQUENCE [LARGE SCALE GENOMIC DNA]</scope>
    <source>
        <strain evidence="8 9">Z9</strain>
    </source>
</reference>
<dbReference type="SFLD" id="SFLDS00029">
    <property type="entry name" value="Radical_SAM"/>
    <property type="match status" value="1"/>
</dbReference>
<accession>A0A135L3I8</accession>
<protein>
    <submittedName>
        <fullName evidence="8">Thiamine biosynthesis protein ThiH</fullName>
    </submittedName>
</protein>
<keyword evidence="9" id="KW-1185">Reference proteome</keyword>
<dbReference type="PANTHER" id="PTHR43583">
    <property type="entry name" value="2-IMINOACETATE SYNTHASE"/>
    <property type="match status" value="1"/>
</dbReference>
<keyword evidence="4" id="KW-0479">Metal-binding</keyword>
<keyword evidence="2" id="KW-0004">4Fe-4S</keyword>
<dbReference type="PROSITE" id="PS51918">
    <property type="entry name" value="RADICAL_SAM"/>
    <property type="match status" value="1"/>
</dbReference>
<keyword evidence="6" id="KW-0411">Iron-sulfur</keyword>
<feature type="domain" description="Radical SAM core" evidence="7">
    <location>
        <begin position="71"/>
        <end position="306"/>
    </location>
</feature>
<dbReference type="CDD" id="cd01335">
    <property type="entry name" value="Radical_SAM"/>
    <property type="match status" value="1"/>
</dbReference>
<dbReference type="InterPro" id="IPR034428">
    <property type="entry name" value="ThiH/NoCL/HydG-like"/>
</dbReference>
<dbReference type="Gene3D" id="3.20.20.70">
    <property type="entry name" value="Aldolase class I"/>
    <property type="match status" value="1"/>
</dbReference>
<dbReference type="GO" id="GO:0005506">
    <property type="term" value="F:iron ion binding"/>
    <property type="evidence" value="ECO:0007669"/>
    <property type="project" value="InterPro"/>
</dbReference>
<dbReference type="Proteomes" id="UP000070352">
    <property type="component" value="Unassembled WGS sequence"/>
</dbReference>
<dbReference type="InterPro" id="IPR010722">
    <property type="entry name" value="BATS_dom"/>
</dbReference>